<protein>
    <submittedName>
        <fullName evidence="1">Uncharacterized protein</fullName>
    </submittedName>
</protein>
<evidence type="ECO:0000313" key="2">
    <source>
        <dbReference type="Proteomes" id="UP000474296"/>
    </source>
</evidence>
<sequence>MKKAITRIPTIMLMMGILFFMNSCDPEDVKIDKPDGTLTPTEATTLSKNFVKDLETYDEIAKRYFLLLEELQGLDVKQQAALRGPVGEMMQKMVKQQQEEPLVKPTFQLSASIAYSVNELDTYMKYAKQQADSLKYDLTGFRIYFGVFPKDKKYDRKSNELTVFISPTGVKRKTQEGNMFSTLLFQETNGDIPGIDLKEFGEDWDPPTATYPIQ</sequence>
<keyword evidence="2" id="KW-1185">Reference proteome</keyword>
<organism evidence="1 2">
    <name type="scientific">Spongiivirga citrea</name>
    <dbReference type="NCBI Taxonomy" id="1481457"/>
    <lineage>
        <taxon>Bacteria</taxon>
        <taxon>Pseudomonadati</taxon>
        <taxon>Bacteroidota</taxon>
        <taxon>Flavobacteriia</taxon>
        <taxon>Flavobacteriales</taxon>
        <taxon>Flavobacteriaceae</taxon>
        <taxon>Spongiivirga</taxon>
    </lineage>
</organism>
<dbReference type="EMBL" id="JAABOQ010000002">
    <property type="protein sequence ID" value="NER16373.1"/>
    <property type="molecule type" value="Genomic_DNA"/>
</dbReference>
<name>A0A6M0CHC3_9FLAO</name>
<comment type="caution">
    <text evidence="1">The sequence shown here is derived from an EMBL/GenBank/DDBJ whole genome shotgun (WGS) entry which is preliminary data.</text>
</comment>
<proteinExistence type="predicted"/>
<accession>A0A6M0CHC3</accession>
<dbReference type="AlphaFoldDB" id="A0A6M0CHC3"/>
<dbReference type="Proteomes" id="UP000474296">
    <property type="component" value="Unassembled WGS sequence"/>
</dbReference>
<gene>
    <name evidence="1" type="ORF">GWK10_04085</name>
</gene>
<dbReference type="RefSeq" id="WP_164029648.1">
    <property type="nucleotide sequence ID" value="NZ_JAABOQ010000002.1"/>
</dbReference>
<reference evidence="1 2" key="1">
    <citation type="submission" date="2020-01" db="EMBL/GenBank/DDBJ databases">
        <title>Spongiivirga citrea KCTC 32990T.</title>
        <authorList>
            <person name="Wang G."/>
        </authorList>
    </citation>
    <scope>NUCLEOTIDE SEQUENCE [LARGE SCALE GENOMIC DNA]</scope>
    <source>
        <strain evidence="1 2">KCTC 32990</strain>
    </source>
</reference>
<evidence type="ECO:0000313" key="1">
    <source>
        <dbReference type="EMBL" id="NER16373.1"/>
    </source>
</evidence>